<dbReference type="STRING" id="748449.Halha_0814"/>
<reference evidence="3" key="1">
    <citation type="submission" date="2012-02" db="EMBL/GenBank/DDBJ databases">
        <title>The complete genome of Halobacteroides halobius DSM 5150.</title>
        <authorList>
            <person name="Lucas S."/>
            <person name="Copeland A."/>
            <person name="Lapidus A."/>
            <person name="Glavina del Rio T."/>
            <person name="Dalin E."/>
            <person name="Tice H."/>
            <person name="Bruce D."/>
            <person name="Goodwin L."/>
            <person name="Pitluck S."/>
            <person name="Peters L."/>
            <person name="Mikhailova N."/>
            <person name="Gu W."/>
            <person name="Kyrpides N."/>
            <person name="Mavromatis K."/>
            <person name="Ivanova N."/>
            <person name="Brettin T."/>
            <person name="Detter J.C."/>
            <person name="Han C."/>
            <person name="Larimer F."/>
            <person name="Land M."/>
            <person name="Hauser L."/>
            <person name="Markowitz V."/>
            <person name="Cheng J.-F."/>
            <person name="Hugenholtz P."/>
            <person name="Woyke T."/>
            <person name="Wu D."/>
            <person name="Tindall B."/>
            <person name="Pomrenke H."/>
            <person name="Brambilla E."/>
            <person name="Klenk H.-P."/>
            <person name="Eisen J.A."/>
        </authorList>
    </citation>
    <scope>NUCLEOTIDE SEQUENCE [LARGE SCALE GENOMIC DNA]</scope>
    <source>
        <strain evidence="3">ATCC 35273 / DSM 5150 / MD-1</strain>
    </source>
</reference>
<feature type="transmembrane region" description="Helical" evidence="1">
    <location>
        <begin position="90"/>
        <end position="111"/>
    </location>
</feature>
<evidence type="ECO:0000256" key="1">
    <source>
        <dbReference type="SAM" id="Phobius"/>
    </source>
</evidence>
<feature type="transmembrane region" description="Helical" evidence="1">
    <location>
        <begin position="12"/>
        <end position="34"/>
    </location>
</feature>
<protein>
    <submittedName>
        <fullName evidence="2">Uncharacterized protein</fullName>
    </submittedName>
</protein>
<dbReference type="EMBL" id="CP003359">
    <property type="protein sequence ID" value="AGB40785.1"/>
    <property type="molecule type" value="Genomic_DNA"/>
</dbReference>
<dbReference type="AlphaFoldDB" id="L0K8D7"/>
<keyword evidence="1" id="KW-0812">Transmembrane</keyword>
<organism evidence="2 3">
    <name type="scientific">Halobacteroides halobius (strain ATCC 35273 / DSM 5150 / MD-1)</name>
    <dbReference type="NCBI Taxonomy" id="748449"/>
    <lineage>
        <taxon>Bacteria</taxon>
        <taxon>Bacillati</taxon>
        <taxon>Bacillota</taxon>
        <taxon>Clostridia</taxon>
        <taxon>Halanaerobiales</taxon>
        <taxon>Halobacteroidaceae</taxon>
        <taxon>Halobacteroides</taxon>
    </lineage>
</organism>
<dbReference type="Proteomes" id="UP000010880">
    <property type="component" value="Chromosome"/>
</dbReference>
<dbReference type="HOGENOM" id="CLU_2081534_0_0_9"/>
<keyword evidence="3" id="KW-1185">Reference proteome</keyword>
<dbReference type="RefSeq" id="WP_015326510.1">
    <property type="nucleotide sequence ID" value="NC_019978.1"/>
</dbReference>
<gene>
    <name evidence="2" type="ordered locus">Halha_0814</name>
</gene>
<accession>L0K8D7</accession>
<evidence type="ECO:0000313" key="3">
    <source>
        <dbReference type="Proteomes" id="UP000010880"/>
    </source>
</evidence>
<sequence length="117" mass="14178">MVDINFRNGYFYGICLICIIIFIFSTTSLVNAVIDFIYPPQHIKPHPLIEKNLHYHKEYPNLSDKEITKLVKKEKQEEKKREDYRRRRRFIIELTESLTFLVLVIPIYFFHWSKVEG</sequence>
<evidence type="ECO:0000313" key="2">
    <source>
        <dbReference type="EMBL" id="AGB40785.1"/>
    </source>
</evidence>
<name>L0K8D7_HALHC</name>
<dbReference type="KEGG" id="hhl:Halha_0814"/>
<proteinExistence type="predicted"/>
<dbReference type="OrthoDB" id="9950663at2"/>
<keyword evidence="1" id="KW-1133">Transmembrane helix</keyword>
<keyword evidence="1" id="KW-0472">Membrane</keyword>